<dbReference type="EMBL" id="CP015625">
    <property type="protein sequence ID" value="AQT46798.1"/>
    <property type="molecule type" value="Genomic_DNA"/>
</dbReference>
<dbReference type="RefSeq" id="WP_077991354.1">
    <property type="nucleotide sequence ID" value="NZ_CP015625.1"/>
</dbReference>
<dbReference type="Pfam" id="PF09926">
    <property type="entry name" value="DUF2158"/>
    <property type="match status" value="1"/>
</dbReference>
<reference evidence="1 2" key="1">
    <citation type="submission" date="2016-11" db="EMBL/GenBank/DDBJ databases">
        <title>Comparative genomics of Bartonella apis.</title>
        <authorList>
            <person name="Engel P."/>
        </authorList>
    </citation>
    <scope>NUCLEOTIDE SEQUENCE [LARGE SCALE GENOMIC DNA]</scope>
    <source>
        <strain evidence="1 2">BBC0122</strain>
    </source>
</reference>
<protein>
    <submittedName>
        <fullName evidence="1">Uncharacterized conserved protein YodC, DUF2158 family</fullName>
    </submittedName>
</protein>
<dbReference type="AlphaFoldDB" id="A0A1U9MGD8"/>
<dbReference type="KEGG" id="bapi:BBC0122_006690"/>
<sequence>MTLVVKLERLEGYKMFKAGNIVRLKSGGPKMTVDKVNNSKISCVWFKDEHLKTAIFRKDTLELMDEGEKHKSSKNKGKIKIEENGRAMATFKAAKKTEKKSV</sequence>
<proteinExistence type="predicted"/>
<evidence type="ECO:0000313" key="1">
    <source>
        <dbReference type="EMBL" id="AQT46798.1"/>
    </source>
</evidence>
<evidence type="ECO:0000313" key="2">
    <source>
        <dbReference type="Proteomes" id="UP000189632"/>
    </source>
</evidence>
<organism evidence="1 2">
    <name type="scientific">Bartonella choladocola</name>
    <dbReference type="NCBI Taxonomy" id="2750995"/>
    <lineage>
        <taxon>Bacteria</taxon>
        <taxon>Pseudomonadati</taxon>
        <taxon>Pseudomonadota</taxon>
        <taxon>Alphaproteobacteria</taxon>
        <taxon>Hyphomicrobiales</taxon>
        <taxon>Bartonellaceae</taxon>
        <taxon>Bartonella</taxon>
    </lineage>
</organism>
<dbReference type="InterPro" id="IPR019226">
    <property type="entry name" value="DUF2158"/>
</dbReference>
<keyword evidence="2" id="KW-1185">Reference proteome</keyword>
<name>A0A1U9MGD8_9HYPH</name>
<dbReference type="Proteomes" id="UP000189632">
    <property type="component" value="Chromosome"/>
</dbReference>
<gene>
    <name evidence="1" type="ORF">BBC0122_006690</name>
</gene>
<accession>A0A1U9MGD8</accession>